<feature type="region of interest" description="Disordered" evidence="11">
    <location>
        <begin position="195"/>
        <end position="298"/>
    </location>
</feature>
<evidence type="ECO:0000256" key="1">
    <source>
        <dbReference type="ARBA" id="ARBA00004651"/>
    </source>
</evidence>
<feature type="compositionally biased region" description="Polar residues" evidence="11">
    <location>
        <begin position="221"/>
        <end position="241"/>
    </location>
</feature>
<feature type="transmembrane region" description="Helical" evidence="12">
    <location>
        <begin position="1357"/>
        <end position="1373"/>
    </location>
</feature>
<feature type="compositionally biased region" description="Polar residues" evidence="11">
    <location>
        <begin position="264"/>
        <end position="277"/>
    </location>
</feature>
<dbReference type="Proteomes" id="UP001292094">
    <property type="component" value="Unassembled WGS sequence"/>
</dbReference>
<gene>
    <name evidence="13" type="ORF">Pmani_016929</name>
</gene>
<evidence type="ECO:0000256" key="9">
    <source>
        <dbReference type="ARBA" id="ARBA00023136"/>
    </source>
</evidence>
<feature type="transmembrane region" description="Helical" evidence="12">
    <location>
        <begin position="1698"/>
        <end position="1722"/>
    </location>
</feature>
<keyword evidence="10" id="KW-0407">Ion channel</keyword>
<feature type="transmembrane region" description="Helical" evidence="12">
    <location>
        <begin position="1771"/>
        <end position="1788"/>
    </location>
</feature>
<dbReference type="EMBL" id="JAWZYT010001500">
    <property type="protein sequence ID" value="KAK4311565.1"/>
    <property type="molecule type" value="Genomic_DNA"/>
</dbReference>
<feature type="compositionally biased region" description="Basic and acidic residues" evidence="11">
    <location>
        <begin position="550"/>
        <end position="560"/>
    </location>
</feature>
<feature type="transmembrane region" description="Helical" evidence="12">
    <location>
        <begin position="1246"/>
        <end position="1269"/>
    </location>
</feature>
<dbReference type="GO" id="GO:0015252">
    <property type="term" value="F:proton channel activity"/>
    <property type="evidence" value="ECO:0007669"/>
    <property type="project" value="InterPro"/>
</dbReference>
<evidence type="ECO:0000256" key="2">
    <source>
        <dbReference type="ARBA" id="ARBA00006513"/>
    </source>
</evidence>
<comment type="subcellular location">
    <subcellularLocation>
        <location evidence="1">Cell membrane</location>
        <topology evidence="1">Multi-pass membrane protein</topology>
    </subcellularLocation>
</comment>
<feature type="compositionally biased region" description="Basic residues" evidence="11">
    <location>
        <begin position="739"/>
        <end position="768"/>
    </location>
</feature>
<comment type="caution">
    <text evidence="13">The sequence shown here is derived from an EMBL/GenBank/DDBJ whole genome shotgun (WGS) entry which is preliminary data.</text>
</comment>
<feature type="compositionally biased region" description="Polar residues" evidence="11">
    <location>
        <begin position="1093"/>
        <end position="1105"/>
    </location>
</feature>
<evidence type="ECO:0000256" key="4">
    <source>
        <dbReference type="ARBA" id="ARBA00022475"/>
    </source>
</evidence>
<feature type="compositionally biased region" description="Acidic residues" evidence="11">
    <location>
        <begin position="195"/>
        <end position="207"/>
    </location>
</feature>
<feature type="region of interest" description="Disordered" evidence="11">
    <location>
        <begin position="734"/>
        <end position="768"/>
    </location>
</feature>
<evidence type="ECO:0000256" key="6">
    <source>
        <dbReference type="ARBA" id="ARBA00022781"/>
    </source>
</evidence>
<protein>
    <recommendedName>
        <fullName evidence="15">Otopetrin-2</fullName>
    </recommendedName>
</protein>
<feature type="compositionally biased region" description="Pro residues" evidence="11">
    <location>
        <begin position="973"/>
        <end position="985"/>
    </location>
</feature>
<feature type="region of interest" description="Disordered" evidence="11">
    <location>
        <begin position="1"/>
        <end position="92"/>
    </location>
</feature>
<feature type="region of interest" description="Disordered" evidence="11">
    <location>
        <begin position="605"/>
        <end position="655"/>
    </location>
</feature>
<keyword evidence="8" id="KW-0406">Ion transport</keyword>
<feature type="transmembrane region" description="Helical" evidence="12">
    <location>
        <begin position="1567"/>
        <end position="1587"/>
    </location>
</feature>
<feature type="transmembrane region" description="Helical" evidence="12">
    <location>
        <begin position="1393"/>
        <end position="1414"/>
    </location>
</feature>
<keyword evidence="9 12" id="KW-0472">Membrane</keyword>
<evidence type="ECO:0000256" key="12">
    <source>
        <dbReference type="SAM" id="Phobius"/>
    </source>
</evidence>
<evidence type="ECO:0000256" key="3">
    <source>
        <dbReference type="ARBA" id="ARBA00022448"/>
    </source>
</evidence>
<feature type="region of interest" description="Disordered" evidence="11">
    <location>
        <begin position="133"/>
        <end position="175"/>
    </location>
</feature>
<comment type="similarity">
    <text evidence="2">Belongs to the otopetrin family.</text>
</comment>
<dbReference type="PANTHER" id="PTHR21522:SF61">
    <property type="entry name" value="PROTON CHANNEL OTOPLC"/>
    <property type="match status" value="1"/>
</dbReference>
<feature type="compositionally biased region" description="Low complexity" evidence="11">
    <location>
        <begin position="955"/>
        <end position="972"/>
    </location>
</feature>
<organism evidence="13 14">
    <name type="scientific">Petrolisthes manimaculis</name>
    <dbReference type="NCBI Taxonomy" id="1843537"/>
    <lineage>
        <taxon>Eukaryota</taxon>
        <taxon>Metazoa</taxon>
        <taxon>Ecdysozoa</taxon>
        <taxon>Arthropoda</taxon>
        <taxon>Crustacea</taxon>
        <taxon>Multicrustacea</taxon>
        <taxon>Malacostraca</taxon>
        <taxon>Eumalacostraca</taxon>
        <taxon>Eucarida</taxon>
        <taxon>Decapoda</taxon>
        <taxon>Pleocyemata</taxon>
        <taxon>Anomura</taxon>
        <taxon>Galatheoidea</taxon>
        <taxon>Porcellanidae</taxon>
        <taxon>Petrolisthes</taxon>
    </lineage>
</organism>
<keyword evidence="5 12" id="KW-0812">Transmembrane</keyword>
<keyword evidence="3" id="KW-0813">Transport</keyword>
<feature type="transmembrane region" description="Helical" evidence="12">
    <location>
        <begin position="1654"/>
        <end position="1677"/>
    </location>
</feature>
<feature type="transmembrane region" description="Helical" evidence="12">
    <location>
        <begin position="1800"/>
        <end position="1822"/>
    </location>
</feature>
<feature type="compositionally biased region" description="Polar residues" evidence="11">
    <location>
        <begin position="1178"/>
        <end position="1196"/>
    </location>
</feature>
<feature type="compositionally biased region" description="Polar residues" evidence="11">
    <location>
        <begin position="622"/>
        <end position="635"/>
    </location>
</feature>
<feature type="transmembrane region" description="Helical" evidence="12">
    <location>
        <begin position="1626"/>
        <end position="1648"/>
    </location>
</feature>
<feature type="transmembrane region" description="Helical" evidence="12">
    <location>
        <begin position="1426"/>
        <end position="1448"/>
    </location>
</feature>
<feature type="region of interest" description="Disordered" evidence="11">
    <location>
        <begin position="1164"/>
        <end position="1197"/>
    </location>
</feature>
<evidence type="ECO:0000256" key="10">
    <source>
        <dbReference type="ARBA" id="ARBA00023303"/>
    </source>
</evidence>
<feature type="compositionally biased region" description="Polar residues" evidence="11">
    <location>
        <begin position="1"/>
        <end position="17"/>
    </location>
</feature>
<feature type="compositionally biased region" description="Low complexity" evidence="11">
    <location>
        <begin position="150"/>
        <end position="175"/>
    </location>
</feature>
<name>A0AAE1PMT2_9EUCA</name>
<feature type="region of interest" description="Disordered" evidence="11">
    <location>
        <begin position="1003"/>
        <end position="1146"/>
    </location>
</feature>
<feature type="region of interest" description="Disordered" evidence="11">
    <location>
        <begin position="510"/>
        <end position="588"/>
    </location>
</feature>
<feature type="transmembrane region" description="Helical" evidence="12">
    <location>
        <begin position="1728"/>
        <end position="1750"/>
    </location>
</feature>
<feature type="region of interest" description="Disordered" evidence="11">
    <location>
        <begin position="924"/>
        <end position="989"/>
    </location>
</feature>
<sequence length="1844" mass="205140">MSSETSADQNQRGHQNVTTRPPPLTLTTSSSSSFSPRPQHLASSCQQVPPRDTTRGDVTGTNERVHTTTSISPMEDRLQGGYTTDVLPPPDTTLLTQHENLGVYSVEAGGAVASSTELSTVVVIDEESGAGIVSDSRIVPGNDAELDIQTPSDTPTSPSSYATSPSSSLDLSDLPPSYDSLVSKPIPSSCVVLEPESEVTDVDEVEASETQSTPPPPYEISLQQLQGQDDNETDSGVSKNEGNLGGVPGKKESNPKKIQFVQEIPTTSALASGQNVMPLTPPPSVAGKREATFPAKRVRKKPCVEEPLPDIAEHPSLSNLEKHRLPHVVLAIDDEDMKIQKNETPKNKKVNTGVEMSVLGSDEKEKKNKSVFFYVEEEELEKHRRRKSSTMNEKLKKKYENEEKECFRRSLENLMRDSPRTDIVKKESASLNTTNIHKEEIEKKHEGHINMGFIGDEGEPATLPVHQPMPKPPPLASTQQPTYESTRRQSDPECLLAVKGQEDRLFRSHSVGNDLGGLNDGQTSLATPTLRKRSLSKGPPDFSTNVTITDDEKNGVEKPKTISFTTFPREGTNKSENGHTGSTEGSPSLLRRLISSPLLLLSRSESTKKLAPTPSVEDGLSRTPSITWENGNKSPRFTGRYPHSPPTITSSCSDYGRHTPRNYILHQHLYRNSRRNVQQKLHRQLSDPHYDHHQPLHHHHPHLYMHHHKKHDPHVTRNATHHDCHSDCPMNSLPGTSSHHNHSPNHHRPHHNNHNNHHHRSLSQRNMMRPKHHETLRRMNTYGHEMYQKYVKDHEHRCGEQEQQEQGGMALREGGNARKLSHYRQEEKGSTDVERNATVVFGESEVNPWNLSVVFGSSDYHLINRLTPSVHFECGVWWTSLVFKLETLLIKGVTPPFIVTRKRPIILPSKLIDPQELPIKKEKPLSMAPKTPDGSGPTITLDNNMGEDNGETEAPLLSPTSPVSTPTLLTPTWPTPNLPPSPMARPPARRNTDQLATFDWEAVGGRGGAGTRRGRGRRGGGTAVGPLAKPHPGGKKMIRWVGVHGGGNNGEGDGEQNGVCASPTSPTTPHIIVSTEDDDTAEVTNTHEEADPLTTTSNGQVCASSQPPPTLPPISTTVSTEKPPPDKTMNMNSTESPESRHLGLDFTSYRKTRRNSMNELYRRMSGSQTNLVPPPLPGQNNLRQSSRTSSRNSLTPSVLDWRQEGNDSLIACVSALYGKLLVVMGMAFPVAEVISHDIPISFYNGFYLYLYIGSIIFLVYAYIFLLQTINLPTTHIKSKFQTLRSYVAIPEININKVFLRRNTTGPQSVGTERIASRDSRVGSCYDAEQEIDRCSVNTLSIKRNKYTLTEGTNHGSMYLKMGAVLFGIGSMIYSGLEVGQYFELQADDSCADILLVISPAARMLFTFIQMYFIFLNTRVAISRHRIIARFGLMHMIGTNLCIWLNVLVQETKHEIINLRFGHGSHDGSTVSAATSGHIIKANDHLMESAVLGHNDNTSHAVESTHAHDAVNHTDHSSDHHPIHDLHTASNETHDITRRSAGHEQAFSIYECSRSELMGELVDNASPFLFPCTIEYSLLCAGVLYVIWNNINKPVVTYDGDSDISTYVARKARHHYSVDCAHANRGLFMGILILVLTIISLILFFVLINNENYKSLAIIEANIIELSVYGVATVTVVIGMIQMRELEFVPEGDIELDNILLLIAQTGVYIYTSFTVIGGHFTMSDQEFMVLPLMSAIITLTQTTLQTIFILDATRRCCYNHDQLERKPGREMVTFLLVCNLAMWAINTFETSRADAHPTQLNFYGIWAWTIISHISMPLAIFYRFHVTVCLCEIWKRSYKLKNEY</sequence>
<dbReference type="Pfam" id="PF03189">
    <property type="entry name" value="Otopetrin"/>
    <property type="match status" value="1"/>
</dbReference>
<evidence type="ECO:0000256" key="7">
    <source>
        <dbReference type="ARBA" id="ARBA00022989"/>
    </source>
</evidence>
<dbReference type="PANTHER" id="PTHR21522">
    <property type="entry name" value="PROTON CHANNEL OTOP"/>
    <property type="match status" value="1"/>
</dbReference>
<evidence type="ECO:0000256" key="5">
    <source>
        <dbReference type="ARBA" id="ARBA00022692"/>
    </source>
</evidence>
<reference evidence="13" key="1">
    <citation type="submission" date="2023-11" db="EMBL/GenBank/DDBJ databases">
        <title>Genome assemblies of two species of porcelain crab, Petrolisthes cinctipes and Petrolisthes manimaculis (Anomura: Porcellanidae).</title>
        <authorList>
            <person name="Angst P."/>
        </authorList>
    </citation>
    <scope>NUCLEOTIDE SEQUENCE</scope>
    <source>
        <strain evidence="13">PB745_02</strain>
        <tissue evidence="13">Gill</tissue>
    </source>
</reference>
<feature type="compositionally biased region" description="Low complexity" evidence="11">
    <location>
        <begin position="25"/>
        <end position="38"/>
    </location>
</feature>
<evidence type="ECO:0000313" key="13">
    <source>
        <dbReference type="EMBL" id="KAK4311565.1"/>
    </source>
</evidence>
<evidence type="ECO:0000256" key="8">
    <source>
        <dbReference type="ARBA" id="ARBA00023065"/>
    </source>
</evidence>
<evidence type="ECO:0000256" key="11">
    <source>
        <dbReference type="SAM" id="MobiDB-lite"/>
    </source>
</evidence>
<evidence type="ECO:0000313" key="14">
    <source>
        <dbReference type="Proteomes" id="UP001292094"/>
    </source>
</evidence>
<dbReference type="GO" id="GO:0005886">
    <property type="term" value="C:plasma membrane"/>
    <property type="evidence" value="ECO:0007669"/>
    <property type="project" value="UniProtKB-SubCell"/>
</dbReference>
<keyword evidence="6" id="KW-0375">Hydrogen ion transport</keyword>
<feature type="region of interest" description="Disordered" evidence="11">
    <location>
        <begin position="468"/>
        <end position="492"/>
    </location>
</feature>
<keyword evidence="4" id="KW-1003">Cell membrane</keyword>
<evidence type="ECO:0008006" key="15">
    <source>
        <dbReference type="Google" id="ProtNLM"/>
    </source>
</evidence>
<feature type="compositionally biased region" description="Polar residues" evidence="11">
    <location>
        <begin position="59"/>
        <end position="72"/>
    </location>
</feature>
<accession>A0AAE1PMT2</accession>
<proteinExistence type="inferred from homology"/>
<keyword evidence="14" id="KW-1185">Reference proteome</keyword>
<keyword evidence="7 12" id="KW-1133">Transmembrane helix</keyword>
<dbReference type="InterPro" id="IPR004878">
    <property type="entry name" value="Otopetrin"/>
</dbReference>